<protein>
    <submittedName>
        <fullName evidence="1">Uncharacterized protein</fullName>
    </submittedName>
</protein>
<comment type="caution">
    <text evidence="1">The sequence shown here is derived from an EMBL/GenBank/DDBJ whole genome shotgun (WGS) entry which is preliminary data.</text>
</comment>
<dbReference type="Proteomes" id="UP001157502">
    <property type="component" value="Chromosome 23"/>
</dbReference>
<proteinExistence type="predicted"/>
<dbReference type="EMBL" id="CM055750">
    <property type="protein sequence ID" value="KAJ7993807.1"/>
    <property type="molecule type" value="Genomic_DNA"/>
</dbReference>
<name>A0ACC2FR90_DALPE</name>
<evidence type="ECO:0000313" key="1">
    <source>
        <dbReference type="EMBL" id="KAJ7993807.1"/>
    </source>
</evidence>
<reference evidence="1" key="1">
    <citation type="submission" date="2021-05" db="EMBL/GenBank/DDBJ databases">
        <authorList>
            <person name="Pan Q."/>
            <person name="Jouanno E."/>
            <person name="Zahm M."/>
            <person name="Klopp C."/>
            <person name="Cabau C."/>
            <person name="Louis A."/>
            <person name="Berthelot C."/>
            <person name="Parey E."/>
            <person name="Roest Crollius H."/>
            <person name="Montfort J."/>
            <person name="Robinson-Rechavi M."/>
            <person name="Bouchez O."/>
            <person name="Lampietro C."/>
            <person name="Lopez Roques C."/>
            <person name="Donnadieu C."/>
            <person name="Postlethwait J."/>
            <person name="Bobe J."/>
            <person name="Dillon D."/>
            <person name="Chandos A."/>
            <person name="von Hippel F."/>
            <person name="Guiguen Y."/>
        </authorList>
    </citation>
    <scope>NUCLEOTIDE SEQUENCE</scope>
    <source>
        <strain evidence="1">YG-Jan2019</strain>
    </source>
</reference>
<sequence>MAKEQPNVNELVQLLESSDLIELDQIKSVLNDLLGTERGSAVVNGLVDYFFETSSPQAVLILSSAREPHDKHLLDKLNECMAKPARRLATLTLLGHIIRKQPPWMHKITCFPLLTSLLKYLKSDSDVLVLITGVLVLIILLPMIHQAGKQHIWDFFDIFGRLASWSLKNPVQVPGVYLVHLHASVYSLFHRLYGMYPCNFVSYLRSHYSMKENVDTFEEVVKPMLEHVRIHPELVTGTKDYELDPSRWKRFEIHDIVIECAKVSLDPKEASCEEGYSSLPDPISNHHHHHHHPRPLDSSASSCNEFLSNFGSSASTPLSVGRPPLSLSLHQLTETQSSFCSPNTSFPQNQHCEVDPAVNKGSLWSPSSECELTTPPASRGISPANVPEPYQSASQGPSQTATASGGKCLSSAQTFTDEFDHASLSCNATNQPKQKLTGEAQRAIPVASISEDATMKNMILSEVSDYVIDQDLDMRQRMEKEQDDDELRELSEKHQAMVSYSSFQSTTETVTRPDDMEKIPSGANLGLAKEPQHRLSRSHNSEGSLGGGDPQLPWSFRPCVTPVDNRGRGFGSSQSPCQGVEERPSHLGGLFSPSHFGDQAAPVYEPLFELALPRAASMFVWRKSAEVLAKSGDGGERDESRGQEEGDEAAHISPLDILDRLVQHGNETYDKVLKRVSIPNKSVDWTHFGGKQQSVKAKGATPVDELHLLRSQLLLLHNQVLYERYKREQHAIRNRRLLRRIINATAMKEQNNSMKAQLKMQDVEIQSLQASLAEEHQRYHRLKDDTGAETACLRSQIQQLQRDHDRYLAMAQQLQCELQECQSNMGELEAELQKANNEAYNTEHQLTQLSVKLTNSEALQQQMYLLNNHLLLLGETNKLCLQKLQRLGPEANKELQMLQSSTGKEQERLLQNMRQQSQGLEAAQQRMGDLEAQLAKKDHLILELKKFLEDVKSQAKNQLQASESRYLALRRITQTLQMEMLHLYSQLDTNTLTANRSLSNSGGIEPSSAHPPAGTSSETAPPAQGSSDLSPKELSSGNKSTLTTVSDAQTASADLNGSLEQVPPLPELSQHKLVSSPLSVSPDETPFTAGSYPSAKSFLGAHTRELFRNKSESQCDGDTQSQPFHLSSLSQSLGSEEELSAESLESALLTHPAQSGDSASSAGVSAQPAPDRESLQSDSQQLRAHHGQGARPMASAAAAARQRRNDLHIMDYN</sequence>
<keyword evidence="2" id="KW-1185">Reference proteome</keyword>
<evidence type="ECO:0000313" key="2">
    <source>
        <dbReference type="Proteomes" id="UP001157502"/>
    </source>
</evidence>
<organism evidence="1 2">
    <name type="scientific">Dallia pectoralis</name>
    <name type="common">Alaska blackfish</name>
    <dbReference type="NCBI Taxonomy" id="75939"/>
    <lineage>
        <taxon>Eukaryota</taxon>
        <taxon>Metazoa</taxon>
        <taxon>Chordata</taxon>
        <taxon>Craniata</taxon>
        <taxon>Vertebrata</taxon>
        <taxon>Euteleostomi</taxon>
        <taxon>Actinopterygii</taxon>
        <taxon>Neopterygii</taxon>
        <taxon>Teleostei</taxon>
        <taxon>Protacanthopterygii</taxon>
        <taxon>Esociformes</taxon>
        <taxon>Umbridae</taxon>
        <taxon>Dallia</taxon>
    </lineage>
</organism>
<accession>A0ACC2FR90</accession>
<gene>
    <name evidence="1" type="ORF">DPEC_G00258550</name>
</gene>